<feature type="compositionally biased region" description="Polar residues" evidence="1">
    <location>
        <begin position="36"/>
        <end position="45"/>
    </location>
</feature>
<keyword evidence="3" id="KW-1185">Reference proteome</keyword>
<feature type="region of interest" description="Disordered" evidence="1">
    <location>
        <begin position="1"/>
        <end position="90"/>
    </location>
</feature>
<organism evidence="2 3">
    <name type="scientific">Hymenochirus boettgeri</name>
    <name type="common">Congo dwarf clawed frog</name>
    <dbReference type="NCBI Taxonomy" id="247094"/>
    <lineage>
        <taxon>Eukaryota</taxon>
        <taxon>Metazoa</taxon>
        <taxon>Chordata</taxon>
        <taxon>Craniata</taxon>
        <taxon>Vertebrata</taxon>
        <taxon>Euteleostomi</taxon>
        <taxon>Amphibia</taxon>
        <taxon>Batrachia</taxon>
        <taxon>Anura</taxon>
        <taxon>Pipoidea</taxon>
        <taxon>Pipidae</taxon>
        <taxon>Pipinae</taxon>
        <taxon>Hymenochirus</taxon>
    </lineage>
</organism>
<dbReference type="PANTHER" id="PTHR14680:SF1">
    <property type="entry name" value="REQUIRED FOR DRUG-INDUCED DEATH PROTEIN 1"/>
    <property type="match status" value="1"/>
</dbReference>
<evidence type="ECO:0000313" key="3">
    <source>
        <dbReference type="Proteomes" id="UP000812440"/>
    </source>
</evidence>
<dbReference type="EMBL" id="JAACNH010000004">
    <property type="protein sequence ID" value="KAG8443783.1"/>
    <property type="molecule type" value="Genomic_DNA"/>
</dbReference>
<feature type="compositionally biased region" description="Basic residues" evidence="1">
    <location>
        <begin position="1"/>
        <end position="19"/>
    </location>
</feature>
<dbReference type="PANTHER" id="PTHR14680">
    <property type="entry name" value="SI:DKEY-126G1.9-RELATED"/>
    <property type="match status" value="1"/>
</dbReference>
<evidence type="ECO:0000313" key="2">
    <source>
        <dbReference type="EMBL" id="KAG8443783.1"/>
    </source>
</evidence>
<protein>
    <submittedName>
        <fullName evidence="2">Uncharacterized protein</fullName>
    </submittedName>
</protein>
<dbReference type="Proteomes" id="UP000812440">
    <property type="component" value="Chromosome 5"/>
</dbReference>
<proteinExistence type="predicted"/>
<dbReference type="InterPro" id="IPR031667">
    <property type="entry name" value="RDD1"/>
</dbReference>
<feature type="compositionally biased region" description="Basic and acidic residues" evidence="1">
    <location>
        <begin position="23"/>
        <end position="35"/>
    </location>
</feature>
<sequence length="135" mass="14939">MAGGSRLKRRRKNKYRKLNPGKVEVEGAEKQDKSGESQTPPQDTVPQGKKKRSSKKVHVAPLPDRYDPLVEGAEEPESKQEKSYRKKQKVKKYAKNVGKAVRAGCRYLLIGIQGLANAYAAPFAVSSVVLSSMAR</sequence>
<dbReference type="Pfam" id="PF15828">
    <property type="entry name" value="RDD1"/>
    <property type="match status" value="1"/>
</dbReference>
<name>A0A8T2JJQ8_9PIPI</name>
<dbReference type="OrthoDB" id="8904409at2759"/>
<gene>
    <name evidence="2" type="ORF">GDO86_009096</name>
</gene>
<reference evidence="2" key="1">
    <citation type="thesis" date="2020" institute="ProQuest LLC" country="789 East Eisenhower Parkway, Ann Arbor, MI, USA">
        <title>Comparative Genomics and Chromosome Evolution.</title>
        <authorList>
            <person name="Mudd A.B."/>
        </authorList>
    </citation>
    <scope>NUCLEOTIDE SEQUENCE</scope>
    <source>
        <strain evidence="2">Female2</strain>
        <tissue evidence="2">Blood</tissue>
    </source>
</reference>
<evidence type="ECO:0000256" key="1">
    <source>
        <dbReference type="SAM" id="MobiDB-lite"/>
    </source>
</evidence>
<feature type="compositionally biased region" description="Basic residues" evidence="1">
    <location>
        <begin position="48"/>
        <end position="58"/>
    </location>
</feature>
<dbReference type="AlphaFoldDB" id="A0A8T2JJQ8"/>
<comment type="caution">
    <text evidence="2">The sequence shown here is derived from an EMBL/GenBank/DDBJ whole genome shotgun (WGS) entry which is preliminary data.</text>
</comment>
<accession>A0A8T2JJQ8</accession>